<dbReference type="EMBL" id="JACVEW010000019">
    <property type="protein sequence ID" value="MBP0049530.1"/>
    <property type="molecule type" value="Genomic_DNA"/>
</dbReference>
<keyword evidence="3" id="KW-0663">Pyridoxal phosphate</keyword>
<evidence type="ECO:0000256" key="2">
    <source>
        <dbReference type="ARBA" id="ARBA00008639"/>
    </source>
</evidence>
<comment type="caution">
    <text evidence="5">The sequence shown here is derived from an EMBL/GenBank/DDBJ whole genome shotgun (WGS) entry which is preliminary data.</text>
</comment>
<evidence type="ECO:0000313" key="5">
    <source>
        <dbReference type="EMBL" id="MBP0049530.1"/>
    </source>
</evidence>
<dbReference type="Gene3D" id="3.40.50.1100">
    <property type="match status" value="2"/>
</dbReference>
<evidence type="ECO:0000313" key="6">
    <source>
        <dbReference type="Proteomes" id="UP000810171"/>
    </source>
</evidence>
<dbReference type="PIRSF" id="PIRSF006278">
    <property type="entry name" value="ACCD_DCysDesulf"/>
    <property type="match status" value="1"/>
</dbReference>
<dbReference type="InterPro" id="IPR001926">
    <property type="entry name" value="TrpB-like_PALP"/>
</dbReference>
<evidence type="ECO:0000256" key="3">
    <source>
        <dbReference type="ARBA" id="ARBA00022898"/>
    </source>
</evidence>
<reference evidence="5 6" key="1">
    <citation type="submission" date="2020-09" db="EMBL/GenBank/DDBJ databases">
        <authorList>
            <person name="Tanuku N.R.S."/>
        </authorList>
    </citation>
    <scope>NUCLEOTIDE SEQUENCE [LARGE SCALE GENOMIC DNA]</scope>
    <source>
        <strain evidence="5 6">AK62</strain>
    </source>
</reference>
<comment type="similarity">
    <text evidence="2">Belongs to the ACC deaminase/D-cysteine desulfhydrase family.</text>
</comment>
<feature type="domain" description="Tryptophan synthase beta chain-like PALP" evidence="4">
    <location>
        <begin position="32"/>
        <end position="285"/>
    </location>
</feature>
<dbReference type="InterPro" id="IPR036052">
    <property type="entry name" value="TrpB-like_PALP_sf"/>
</dbReference>
<keyword evidence="6" id="KW-1185">Reference proteome</keyword>
<dbReference type="PANTHER" id="PTHR43780:SF2">
    <property type="entry name" value="1-AMINOCYCLOPROPANE-1-CARBOXYLATE DEAMINASE-RELATED"/>
    <property type="match status" value="1"/>
</dbReference>
<comment type="cofactor">
    <cofactor evidence="1">
        <name>pyridoxal 5'-phosphate</name>
        <dbReference type="ChEBI" id="CHEBI:597326"/>
    </cofactor>
</comment>
<protein>
    <submittedName>
        <fullName evidence="5">Pyridoxal-phosphate dependent enzyme</fullName>
    </submittedName>
</protein>
<dbReference type="InterPro" id="IPR027278">
    <property type="entry name" value="ACCD_DCysDesulf"/>
</dbReference>
<dbReference type="Proteomes" id="UP000810171">
    <property type="component" value="Unassembled WGS sequence"/>
</dbReference>
<sequence>MSIPVHAFETALTRQAEVRVEVMRLDKVHAQISGNKWFKLKPAVEQAARAGLPLLSFGGAWSNHIHALAFAGFKLGIPTIGVIRGESAYADNPTLSDARKWGMELHFVDRTTYRRRKDPDFQQQLEARFGPVVLVPEGGSQVSAVHSVASLWQHPHLKSSRYDQVVLPVGTGGTMAGVIAGASRGVHVLGVSVLKQDGWLETDIEMLLAEAGVQPVCRWSLMQEGHGGGYARLPGELAAGLKRVESACGLELDPVYTVKALMALQRSIVQRRIKPHSRILVLHTGGLQGKRGFKDQLGPGAPEFVGPLAL</sequence>
<dbReference type="PANTHER" id="PTHR43780">
    <property type="entry name" value="1-AMINOCYCLOPROPANE-1-CARBOXYLATE DEAMINASE-RELATED"/>
    <property type="match status" value="1"/>
</dbReference>
<dbReference type="RefSeq" id="WP_209288138.1">
    <property type="nucleotide sequence ID" value="NZ_JACVEW010000019.1"/>
</dbReference>
<accession>A0ABS3ZDY7</accession>
<dbReference type="SUPFAM" id="SSF53686">
    <property type="entry name" value="Tryptophan synthase beta subunit-like PLP-dependent enzymes"/>
    <property type="match status" value="1"/>
</dbReference>
<organism evidence="5 6">
    <name type="scientific">Marinobacterium alkalitolerans</name>
    <dbReference type="NCBI Taxonomy" id="1542925"/>
    <lineage>
        <taxon>Bacteria</taxon>
        <taxon>Pseudomonadati</taxon>
        <taxon>Pseudomonadota</taxon>
        <taxon>Gammaproteobacteria</taxon>
        <taxon>Oceanospirillales</taxon>
        <taxon>Oceanospirillaceae</taxon>
        <taxon>Marinobacterium</taxon>
    </lineage>
</organism>
<evidence type="ECO:0000259" key="4">
    <source>
        <dbReference type="Pfam" id="PF00291"/>
    </source>
</evidence>
<gene>
    <name evidence="5" type="ORF">H9C73_12355</name>
</gene>
<proteinExistence type="inferred from homology"/>
<name>A0ABS3ZDY7_9GAMM</name>
<evidence type="ECO:0000256" key="1">
    <source>
        <dbReference type="ARBA" id="ARBA00001933"/>
    </source>
</evidence>
<dbReference type="Pfam" id="PF00291">
    <property type="entry name" value="PALP"/>
    <property type="match status" value="1"/>
</dbReference>